<keyword evidence="1" id="KW-0732">Signal</keyword>
<organism evidence="2 3">
    <name type="scientific">Shewanella algae</name>
    <dbReference type="NCBI Taxonomy" id="38313"/>
    <lineage>
        <taxon>Bacteria</taxon>
        <taxon>Pseudomonadati</taxon>
        <taxon>Pseudomonadota</taxon>
        <taxon>Gammaproteobacteria</taxon>
        <taxon>Alteromonadales</taxon>
        <taxon>Shewanellaceae</taxon>
        <taxon>Shewanella</taxon>
    </lineage>
</organism>
<proteinExistence type="predicted"/>
<dbReference type="EMBL" id="UGYO01000001">
    <property type="protein sequence ID" value="SUI58885.1"/>
    <property type="molecule type" value="Genomic_DNA"/>
</dbReference>
<gene>
    <name evidence="2" type="ORF">NCTC10738_01457</name>
</gene>
<keyword evidence="3" id="KW-1185">Reference proteome</keyword>
<protein>
    <submittedName>
        <fullName evidence="2">Uncharacterized protein</fullName>
    </submittedName>
</protein>
<dbReference type="AlphaFoldDB" id="A0A379ZCA4"/>
<reference evidence="2 3" key="1">
    <citation type="submission" date="2018-06" db="EMBL/GenBank/DDBJ databases">
        <authorList>
            <consortium name="Pathogen Informatics"/>
            <person name="Doyle S."/>
        </authorList>
    </citation>
    <scope>NUCLEOTIDE SEQUENCE [LARGE SCALE GENOMIC DNA]</scope>
    <source>
        <strain evidence="2 3">NCTC10738</strain>
    </source>
</reference>
<evidence type="ECO:0000313" key="3">
    <source>
        <dbReference type="Proteomes" id="UP000254069"/>
    </source>
</evidence>
<evidence type="ECO:0000256" key="1">
    <source>
        <dbReference type="SAM" id="SignalP"/>
    </source>
</evidence>
<dbReference type="Proteomes" id="UP000254069">
    <property type="component" value="Unassembled WGS sequence"/>
</dbReference>
<name>A0A379ZCA4_9GAMM</name>
<dbReference type="RefSeq" id="WP_115389463.1">
    <property type="nucleotide sequence ID" value="NZ_JADZHC010000091.1"/>
</dbReference>
<evidence type="ECO:0000313" key="2">
    <source>
        <dbReference type="EMBL" id="SUI58885.1"/>
    </source>
</evidence>
<feature type="chain" id="PRO_5017086110" evidence="1">
    <location>
        <begin position="19"/>
        <end position="268"/>
    </location>
</feature>
<sequence length="268" mass="29506">MRLLLLLLLPMACYSLSAAECSTQALAKARSDFQQGYAKGEYQQATAALAAFHQECGYELFPQIKGATEPAIEDVRRYYWLISDLLLGLSRSGQLNECIALAEYEELNWGNHFYRLGGESVLAALQYNAANCKSNREQKLGSFSQQTCPIVGAADALAIPSSWQMGQACLRLFPGQAETEFDAGDQIPPYVELITATERHKLAFADGKLGSGDFCGFSTLALDRDKQLRISGSGGFCWQGSAVFMLDSVYRLQQDKLTITDELFVPVH</sequence>
<feature type="signal peptide" evidence="1">
    <location>
        <begin position="1"/>
        <end position="18"/>
    </location>
</feature>
<accession>A0A379ZCA4</accession>